<dbReference type="PANTHER" id="PTHR12110">
    <property type="entry name" value="HYDROXYPYRUVATE ISOMERASE"/>
    <property type="match status" value="1"/>
</dbReference>
<dbReference type="Gene3D" id="3.20.20.150">
    <property type="entry name" value="Divalent-metal-dependent TIM barrel enzymes"/>
    <property type="match status" value="1"/>
</dbReference>
<dbReference type="Pfam" id="PF01261">
    <property type="entry name" value="AP_endonuc_2"/>
    <property type="match status" value="1"/>
</dbReference>
<dbReference type="AlphaFoldDB" id="A0AA96LVA3"/>
<dbReference type="InterPro" id="IPR013022">
    <property type="entry name" value="Xyl_isomerase-like_TIM-brl"/>
</dbReference>
<reference evidence="2" key="1">
    <citation type="submission" date="2022-02" db="EMBL/GenBank/DDBJ databases">
        <title>Paenibacillus sp. MBLB1832 Whole Genome Shotgun Sequencing.</title>
        <authorList>
            <person name="Hwang C.Y."/>
            <person name="Cho E.-S."/>
            <person name="Seo M.-J."/>
        </authorList>
    </citation>
    <scope>NUCLEOTIDE SEQUENCE</scope>
    <source>
        <strain evidence="2">MBLB1832</strain>
    </source>
</reference>
<organism evidence="2 3">
    <name type="scientific">Paenibacillus roseopurpureus</name>
    <dbReference type="NCBI Taxonomy" id="2918901"/>
    <lineage>
        <taxon>Bacteria</taxon>
        <taxon>Bacillati</taxon>
        <taxon>Bacillota</taxon>
        <taxon>Bacilli</taxon>
        <taxon>Bacillales</taxon>
        <taxon>Paenibacillaceae</taxon>
        <taxon>Paenibacillus</taxon>
    </lineage>
</organism>
<feature type="domain" description="Xylose isomerase-like TIM barrel" evidence="1">
    <location>
        <begin position="31"/>
        <end position="275"/>
    </location>
</feature>
<dbReference type="EMBL" id="CP130319">
    <property type="protein sequence ID" value="WNR45295.1"/>
    <property type="molecule type" value="Genomic_DNA"/>
</dbReference>
<accession>A0AA96LVA3</accession>
<sequence>MGEEKLNNRFRERLGLSTITFKDYSLQDALTAAVELGLSVVEVGALPGFCPHMDWKNATLEEELEIVRLLLSTPLRLQGFNVKGDFNDPKIQPELVLLDARRALRMAAAAGADAVCFGGGVKAEASLVPGLIRQVAPYYRTLAREAESLGLAAVIEAPHRGGLLRTTQNAMDLIEAIDHPNAYLVFDCAHHHASGIALDEAIRIVGDRIRFVHLRDRLGGSNCYPLGSGEIDFAQVIRMLEQVGYSGDYGFEFPVDGKSLEELSQLVRQSIDFMENGCVLS</sequence>
<dbReference type="KEGG" id="proo:MJB10_03930"/>
<dbReference type="GO" id="GO:0016853">
    <property type="term" value="F:isomerase activity"/>
    <property type="evidence" value="ECO:0007669"/>
    <property type="project" value="UniProtKB-KW"/>
</dbReference>
<keyword evidence="2" id="KW-0413">Isomerase</keyword>
<dbReference type="InterPro" id="IPR036237">
    <property type="entry name" value="Xyl_isomerase-like_sf"/>
</dbReference>
<dbReference type="InterPro" id="IPR050312">
    <property type="entry name" value="IolE/XylAMocC-like"/>
</dbReference>
<dbReference type="RefSeq" id="WP_314801924.1">
    <property type="nucleotide sequence ID" value="NZ_CP130319.1"/>
</dbReference>
<gene>
    <name evidence="2" type="ORF">MJB10_03930</name>
</gene>
<dbReference type="Proteomes" id="UP001304650">
    <property type="component" value="Chromosome"/>
</dbReference>
<evidence type="ECO:0000259" key="1">
    <source>
        <dbReference type="Pfam" id="PF01261"/>
    </source>
</evidence>
<evidence type="ECO:0000313" key="3">
    <source>
        <dbReference type="Proteomes" id="UP001304650"/>
    </source>
</evidence>
<name>A0AA96LVA3_9BACL</name>
<keyword evidence="3" id="KW-1185">Reference proteome</keyword>
<proteinExistence type="predicted"/>
<dbReference type="SUPFAM" id="SSF51658">
    <property type="entry name" value="Xylose isomerase-like"/>
    <property type="match status" value="1"/>
</dbReference>
<protein>
    <submittedName>
        <fullName evidence="2">Sugar phosphate isomerase/epimerase</fullName>
    </submittedName>
</protein>
<evidence type="ECO:0000313" key="2">
    <source>
        <dbReference type="EMBL" id="WNR45295.1"/>
    </source>
</evidence>